<dbReference type="OMA" id="FFIKARY"/>
<accession>A0A1A8VVQ2</accession>
<evidence type="ECO:0000313" key="2">
    <source>
        <dbReference type="EMBL" id="SBS83429.1"/>
    </source>
</evidence>
<evidence type="ECO:0000313" key="4">
    <source>
        <dbReference type="Proteomes" id="UP000078597"/>
    </source>
</evidence>
<name>A0A1A8VVQ2_PLAMA</name>
<dbReference type="AlphaFoldDB" id="A0A1A8VVQ2"/>
<dbReference type="GeneID" id="39869455"/>
<dbReference type="OrthoDB" id="331876at2759"/>
<organism evidence="2 4">
    <name type="scientific">Plasmodium malariae</name>
    <dbReference type="NCBI Taxonomy" id="5858"/>
    <lineage>
        <taxon>Eukaryota</taxon>
        <taxon>Sar</taxon>
        <taxon>Alveolata</taxon>
        <taxon>Apicomplexa</taxon>
        <taxon>Aconoidasida</taxon>
        <taxon>Haemosporida</taxon>
        <taxon>Plasmodiidae</taxon>
        <taxon>Plasmodium</taxon>
        <taxon>Plasmodium (Plasmodium)</taxon>
    </lineage>
</organism>
<dbReference type="Proteomes" id="UP000219813">
    <property type="component" value="Chromosome 10"/>
</dbReference>
<gene>
    <name evidence="3" type="primary">TLAP2</name>
    <name evidence="2" type="ORF">PMALA_006720</name>
    <name evidence="3" type="ORF">PMUG01_10045500</name>
</gene>
<feature type="compositionally biased region" description="Basic and acidic residues" evidence="1">
    <location>
        <begin position="268"/>
        <end position="343"/>
    </location>
</feature>
<keyword evidence="5" id="KW-1185">Reference proteome</keyword>
<dbReference type="EMBL" id="LT594631">
    <property type="protein sequence ID" value="SCN45205.1"/>
    <property type="molecule type" value="Genomic_DNA"/>
</dbReference>
<evidence type="ECO:0000313" key="3">
    <source>
        <dbReference type="EMBL" id="SCN45205.1"/>
    </source>
</evidence>
<dbReference type="Proteomes" id="UP000078597">
    <property type="component" value="Unassembled WGS sequence"/>
</dbReference>
<sequence>MYTSQKTNYEYTNPMILNINNKNVNPYKNENIVSGPSNISRSILPLPIDYQGYGLKNNNTNRFNNQNNFNGSENSKIYVQHSRVGDKFETASLKHSISRYIPENRKEGKQMINLFNKMKHDDINKNTSNYMNANSMVVPTNFSSSISTPLKSYYKNNPKIIYENQNMKFPINRVSSLEKAKSVNSITIGNVKRNNKEISSIKEQQKVVYAPPIKKNINDSAIIMKEGSVLLEYSKIKDDNVKVREQKTLFWGDVKSKDNIMFSRNSHRKNDISEAHDVHINKKAEKVEEKQQQKNNRREGEKKNNRKEGEQKNINRREEEVKKYNRSEEEVKNKEVYLTHKENNFTQNNKKKGGNRKDKQINISLEGSKKRSKEKTKIQSKTLTYKIIKGELPCTTSNNFKEDSLNLNNGLKTFENIIVVDRNHVLKIWNGYEWEEMENYFNFFMKARYDNKGNIWCINNSYEILKLMKNRFKNFGNLANEEIIDIAFDRKNILWCINRKGELLKWNKTKWCKIKYRGFHKLSSLSFDNKGDLWAVNSKRALAIWNKNECNWNEIIIKDNLKISCIDFDAKGKIWVISNSGALLTYSCGNWINFGHVCLDKLISIGFKK</sequence>
<evidence type="ECO:0000313" key="5">
    <source>
        <dbReference type="Proteomes" id="UP000219813"/>
    </source>
</evidence>
<protein>
    <submittedName>
        <fullName evidence="2 3">Thioredoxin-like associated protein 2, putative</fullName>
    </submittedName>
</protein>
<dbReference type="EMBL" id="FLQW01000359">
    <property type="protein sequence ID" value="SBS83429.1"/>
    <property type="molecule type" value="Genomic_DNA"/>
</dbReference>
<reference evidence="4" key="2">
    <citation type="submission" date="2016-05" db="EMBL/GenBank/DDBJ databases">
        <authorList>
            <person name="Naeem Raeece"/>
        </authorList>
    </citation>
    <scope>NUCLEOTIDE SEQUENCE [LARGE SCALE GENOMIC DNA]</scope>
</reference>
<proteinExistence type="predicted"/>
<feature type="region of interest" description="Disordered" evidence="1">
    <location>
        <begin position="265"/>
        <end position="376"/>
    </location>
</feature>
<dbReference type="SUPFAM" id="SSF101898">
    <property type="entry name" value="NHL repeat"/>
    <property type="match status" value="1"/>
</dbReference>
<evidence type="ECO:0000256" key="1">
    <source>
        <dbReference type="SAM" id="MobiDB-lite"/>
    </source>
</evidence>
<dbReference type="KEGG" id="pmal:PMUG01_10045500"/>
<dbReference type="RefSeq" id="XP_028862229.1">
    <property type="nucleotide sequence ID" value="XM_029005662.1"/>
</dbReference>
<reference evidence="2" key="1">
    <citation type="submission" date="2016-05" db="EMBL/GenBank/DDBJ databases">
        <authorList>
            <person name="Lavstsen T."/>
            <person name="Jespersen J.S."/>
        </authorList>
    </citation>
    <scope>NUCLEOTIDE SEQUENCE [LARGE SCALE GENOMIC DNA]</scope>
</reference>
<reference evidence="3 5" key="3">
    <citation type="submission" date="2016-06" db="EMBL/GenBank/DDBJ databases">
        <authorList>
            <consortium name="Pathogen Informatics"/>
        </authorList>
    </citation>
    <scope>NUCLEOTIDE SEQUENCE [LARGE SCALE GENOMIC DNA]</scope>
</reference>
<dbReference type="VEuPathDB" id="PlasmoDB:PmUG01_10045500"/>